<evidence type="ECO:0000259" key="3">
    <source>
        <dbReference type="PROSITE" id="PS50011"/>
    </source>
</evidence>
<comment type="subcellular location">
    <subcellularLocation>
        <location evidence="1">Cell membrane</location>
    </subcellularLocation>
</comment>
<keyword evidence="2" id="KW-0472">Membrane</keyword>
<accession>A0AAQ3P9W2</accession>
<dbReference type="InterPro" id="IPR050823">
    <property type="entry name" value="Plant_Ser_Thr_Prot_Kinase"/>
</dbReference>
<dbReference type="AlphaFoldDB" id="A0AAQ3P9W2"/>
<dbReference type="EMBL" id="CP144700">
    <property type="protein sequence ID" value="WVZ23630.1"/>
    <property type="molecule type" value="Genomic_DNA"/>
</dbReference>
<sequence>MGICFSGAPSLHSSSLSRASDIHGSNVEFSETTATIYSWLVGRYRLRLLGYCWDEDEFLLVYEFMPNGSLECDLFKTGNDSTEPLSWNTRLKIAKGAARGLAFLHPNENKVIFRDFNTSNILLDEVS</sequence>
<dbReference type="InterPro" id="IPR011009">
    <property type="entry name" value="Kinase-like_dom_sf"/>
</dbReference>
<keyword evidence="5" id="KW-1185">Reference proteome</keyword>
<dbReference type="GO" id="GO:0004672">
    <property type="term" value="F:protein kinase activity"/>
    <property type="evidence" value="ECO:0007669"/>
    <property type="project" value="InterPro"/>
</dbReference>
<protein>
    <recommendedName>
        <fullName evidence="3">Protein kinase domain-containing protein</fullName>
    </recommendedName>
</protein>
<keyword evidence="2" id="KW-1003">Cell membrane</keyword>
<reference evidence="4 5" key="1">
    <citation type="journal article" date="2023" name="Life. Sci Alliance">
        <title>Evolutionary insights into 3D genome organization and epigenetic landscape of Vigna mungo.</title>
        <authorList>
            <person name="Junaid A."/>
            <person name="Singh B."/>
            <person name="Bhatia S."/>
        </authorList>
    </citation>
    <scope>NUCLEOTIDE SEQUENCE [LARGE SCALE GENOMIC DNA]</scope>
    <source>
        <strain evidence="4">Urdbean</strain>
    </source>
</reference>
<dbReference type="Gene3D" id="1.10.510.10">
    <property type="entry name" value="Transferase(Phosphotransferase) domain 1"/>
    <property type="match status" value="1"/>
</dbReference>
<dbReference type="InterPro" id="IPR001245">
    <property type="entry name" value="Ser-Thr/Tyr_kinase_cat_dom"/>
</dbReference>
<dbReference type="GO" id="GO:0005886">
    <property type="term" value="C:plasma membrane"/>
    <property type="evidence" value="ECO:0007669"/>
    <property type="project" value="UniProtKB-SubCell"/>
</dbReference>
<proteinExistence type="predicted"/>
<dbReference type="PANTHER" id="PTHR45621">
    <property type="entry name" value="OS01G0588500 PROTEIN-RELATED"/>
    <property type="match status" value="1"/>
</dbReference>
<evidence type="ECO:0000313" key="4">
    <source>
        <dbReference type="EMBL" id="WVZ23630.1"/>
    </source>
</evidence>
<evidence type="ECO:0000313" key="5">
    <source>
        <dbReference type="Proteomes" id="UP001374535"/>
    </source>
</evidence>
<feature type="domain" description="Protein kinase" evidence="3">
    <location>
        <begin position="1"/>
        <end position="127"/>
    </location>
</feature>
<dbReference type="Proteomes" id="UP001374535">
    <property type="component" value="Chromosome 1"/>
</dbReference>
<dbReference type="InterPro" id="IPR000719">
    <property type="entry name" value="Prot_kinase_dom"/>
</dbReference>
<name>A0AAQ3P9W2_VIGMU</name>
<evidence type="ECO:0000256" key="1">
    <source>
        <dbReference type="ARBA" id="ARBA00004236"/>
    </source>
</evidence>
<dbReference type="GO" id="GO:0005524">
    <property type="term" value="F:ATP binding"/>
    <property type="evidence" value="ECO:0007669"/>
    <property type="project" value="InterPro"/>
</dbReference>
<evidence type="ECO:0000256" key="2">
    <source>
        <dbReference type="ARBA" id="ARBA00022475"/>
    </source>
</evidence>
<dbReference type="SUPFAM" id="SSF56112">
    <property type="entry name" value="Protein kinase-like (PK-like)"/>
    <property type="match status" value="1"/>
</dbReference>
<dbReference type="Pfam" id="PF07714">
    <property type="entry name" value="PK_Tyr_Ser-Thr"/>
    <property type="match status" value="1"/>
</dbReference>
<gene>
    <name evidence="4" type="ORF">V8G54_002174</name>
</gene>
<dbReference type="PROSITE" id="PS50011">
    <property type="entry name" value="PROTEIN_KINASE_DOM"/>
    <property type="match status" value="1"/>
</dbReference>
<organism evidence="4 5">
    <name type="scientific">Vigna mungo</name>
    <name type="common">Black gram</name>
    <name type="synonym">Phaseolus mungo</name>
    <dbReference type="NCBI Taxonomy" id="3915"/>
    <lineage>
        <taxon>Eukaryota</taxon>
        <taxon>Viridiplantae</taxon>
        <taxon>Streptophyta</taxon>
        <taxon>Embryophyta</taxon>
        <taxon>Tracheophyta</taxon>
        <taxon>Spermatophyta</taxon>
        <taxon>Magnoliopsida</taxon>
        <taxon>eudicotyledons</taxon>
        <taxon>Gunneridae</taxon>
        <taxon>Pentapetalae</taxon>
        <taxon>rosids</taxon>
        <taxon>fabids</taxon>
        <taxon>Fabales</taxon>
        <taxon>Fabaceae</taxon>
        <taxon>Papilionoideae</taxon>
        <taxon>50 kb inversion clade</taxon>
        <taxon>NPAAA clade</taxon>
        <taxon>indigoferoid/millettioid clade</taxon>
        <taxon>Phaseoleae</taxon>
        <taxon>Vigna</taxon>
    </lineage>
</organism>